<reference evidence="9" key="1">
    <citation type="journal article" date="2017" name="Plant J.">
        <title>The pomegranate (Punica granatum L.) genome and the genomics of punicalagin biosynthesis.</title>
        <authorList>
            <person name="Qin G."/>
            <person name="Xu C."/>
            <person name="Ming R."/>
            <person name="Tang H."/>
            <person name="Guyot R."/>
            <person name="Kramer E.M."/>
            <person name="Hu Y."/>
            <person name="Yi X."/>
            <person name="Qi Y."/>
            <person name="Xu X."/>
            <person name="Gao Z."/>
            <person name="Pan H."/>
            <person name="Jian J."/>
            <person name="Tian Y."/>
            <person name="Yue Z."/>
            <person name="Xu Y."/>
        </authorList>
    </citation>
    <scope>NUCLEOTIDE SEQUENCE [LARGE SCALE GENOMIC DNA]</scope>
    <source>
        <strain evidence="9">cv. Dabenzi</strain>
    </source>
</reference>
<evidence type="ECO:0000256" key="2">
    <source>
        <dbReference type="ARBA" id="ARBA00022630"/>
    </source>
</evidence>
<protein>
    <recommendedName>
        <fullName evidence="6">Squalene monooxygenase</fullName>
        <ecNumber evidence="6">1.14.14.17</ecNumber>
    </recommendedName>
</protein>
<evidence type="ECO:0000256" key="6">
    <source>
        <dbReference type="RuleBase" id="RU367121"/>
    </source>
</evidence>
<evidence type="ECO:0000313" key="8">
    <source>
        <dbReference type="EMBL" id="OWM63716.1"/>
    </source>
</evidence>
<dbReference type="InterPro" id="IPR040125">
    <property type="entry name" value="Squalene_monox"/>
</dbReference>
<dbReference type="GO" id="GO:0016126">
    <property type="term" value="P:sterol biosynthetic process"/>
    <property type="evidence" value="ECO:0007669"/>
    <property type="project" value="UniProtKB-UniRule"/>
</dbReference>
<dbReference type="GO" id="GO:0005783">
    <property type="term" value="C:endoplasmic reticulum"/>
    <property type="evidence" value="ECO:0007669"/>
    <property type="project" value="TreeGrafter"/>
</dbReference>
<dbReference type="InterPro" id="IPR013698">
    <property type="entry name" value="Squalene_epoxidase"/>
</dbReference>
<dbReference type="EC" id="1.14.14.17" evidence="6"/>
<dbReference type="PANTHER" id="PTHR10835">
    <property type="entry name" value="SQUALENE MONOOXYGENASE"/>
    <property type="match status" value="1"/>
</dbReference>
<gene>
    <name evidence="8" type="ORF">CDL15_Pgr008259</name>
</gene>
<evidence type="ECO:0000256" key="1">
    <source>
        <dbReference type="ARBA" id="ARBA00001974"/>
    </source>
</evidence>
<dbReference type="GO" id="GO:0050660">
    <property type="term" value="F:flavin adenine dinucleotide binding"/>
    <property type="evidence" value="ECO:0007669"/>
    <property type="project" value="UniProtKB-UniRule"/>
</dbReference>
<comment type="subcellular location">
    <subcellularLocation>
        <location evidence="6">Membrane</location>
        <topology evidence="6">Multi-pass membrane protein</topology>
    </subcellularLocation>
</comment>
<sequence length="96" mass="10351">MRHPLTGAGITVALSDVIVLRDLLRLLNDPNDSPALCRYLEPLYTLRNPGASTINTLAGALYKVLCSSPDPVKKELRDACFNYVMCSSGPASTSRA</sequence>
<dbReference type="AlphaFoldDB" id="A0A218VTK9"/>
<keyword evidence="3 6" id="KW-0274">FAD</keyword>
<dbReference type="GO" id="GO:0004506">
    <property type="term" value="F:squalene monooxygenase activity"/>
    <property type="evidence" value="ECO:0007669"/>
    <property type="project" value="UniProtKB-UniRule"/>
</dbReference>
<evidence type="ECO:0000313" key="9">
    <source>
        <dbReference type="Proteomes" id="UP000197138"/>
    </source>
</evidence>
<evidence type="ECO:0000256" key="4">
    <source>
        <dbReference type="ARBA" id="ARBA00023002"/>
    </source>
</evidence>
<comment type="function">
    <text evidence="6">Catalyzes the stereospecific oxidation of squalene to (S)-2,3-epoxysqualene, and is considered to be a rate-limiting enzyme in steroid biosynthesis.</text>
</comment>
<proteinExistence type="inferred from homology"/>
<keyword evidence="2 6" id="KW-0285">Flavoprotein</keyword>
<dbReference type="EMBL" id="MTKT01005898">
    <property type="protein sequence ID" value="OWM63716.1"/>
    <property type="molecule type" value="Genomic_DNA"/>
</dbReference>
<dbReference type="Proteomes" id="UP000197138">
    <property type="component" value="Unassembled WGS sequence"/>
</dbReference>
<evidence type="ECO:0000259" key="7">
    <source>
        <dbReference type="Pfam" id="PF08491"/>
    </source>
</evidence>
<evidence type="ECO:0000256" key="3">
    <source>
        <dbReference type="ARBA" id="ARBA00022827"/>
    </source>
</evidence>
<comment type="cofactor">
    <cofactor evidence="1 6">
        <name>FAD</name>
        <dbReference type="ChEBI" id="CHEBI:57692"/>
    </cofactor>
</comment>
<comment type="caution">
    <text evidence="8">The sequence shown here is derived from an EMBL/GenBank/DDBJ whole genome shotgun (WGS) entry which is preliminary data.</text>
</comment>
<keyword evidence="4 6" id="KW-0560">Oxidoreductase</keyword>
<name>A0A218VTK9_PUNGR</name>
<dbReference type="PANTHER" id="PTHR10835:SF15">
    <property type="entry name" value="SQUALENE EPOXIDASE 2, MITOCHONDRIAL"/>
    <property type="match status" value="1"/>
</dbReference>
<dbReference type="Pfam" id="PF08491">
    <property type="entry name" value="SE"/>
    <property type="match status" value="1"/>
</dbReference>
<keyword evidence="5" id="KW-0472">Membrane</keyword>
<comment type="catalytic activity">
    <reaction evidence="6">
        <text>squalene + reduced [NADPH--hemoprotein reductase] + O2 = (S)-2,3-epoxysqualene + oxidized [NADPH--hemoprotein reductase] + H2O + H(+)</text>
        <dbReference type="Rhea" id="RHEA:25282"/>
        <dbReference type="Rhea" id="RHEA-COMP:11964"/>
        <dbReference type="Rhea" id="RHEA-COMP:11965"/>
        <dbReference type="ChEBI" id="CHEBI:15377"/>
        <dbReference type="ChEBI" id="CHEBI:15378"/>
        <dbReference type="ChEBI" id="CHEBI:15379"/>
        <dbReference type="ChEBI" id="CHEBI:15440"/>
        <dbReference type="ChEBI" id="CHEBI:15441"/>
        <dbReference type="ChEBI" id="CHEBI:57618"/>
        <dbReference type="ChEBI" id="CHEBI:58210"/>
        <dbReference type="EC" id="1.14.14.17"/>
    </reaction>
</comment>
<accession>A0A218VTK9</accession>
<dbReference type="GO" id="GO:0016020">
    <property type="term" value="C:membrane"/>
    <property type="evidence" value="ECO:0007669"/>
    <property type="project" value="UniProtKB-SubCell"/>
</dbReference>
<dbReference type="UniPathway" id="UPA00767">
    <property type="reaction ID" value="UER00752"/>
</dbReference>
<evidence type="ECO:0000256" key="5">
    <source>
        <dbReference type="ARBA" id="ARBA00023136"/>
    </source>
</evidence>
<feature type="domain" description="Squalene epoxidase" evidence="7">
    <location>
        <begin position="1"/>
        <end position="85"/>
    </location>
</feature>
<organism evidence="8 9">
    <name type="scientific">Punica granatum</name>
    <name type="common">Pomegranate</name>
    <dbReference type="NCBI Taxonomy" id="22663"/>
    <lineage>
        <taxon>Eukaryota</taxon>
        <taxon>Viridiplantae</taxon>
        <taxon>Streptophyta</taxon>
        <taxon>Embryophyta</taxon>
        <taxon>Tracheophyta</taxon>
        <taxon>Spermatophyta</taxon>
        <taxon>Magnoliopsida</taxon>
        <taxon>eudicotyledons</taxon>
        <taxon>Gunneridae</taxon>
        <taxon>Pentapetalae</taxon>
        <taxon>rosids</taxon>
        <taxon>malvids</taxon>
        <taxon>Myrtales</taxon>
        <taxon>Lythraceae</taxon>
        <taxon>Punica</taxon>
    </lineage>
</organism>
<comment type="similarity">
    <text evidence="6">Belongs to the squalene monooxygenase family.</text>
</comment>